<dbReference type="AlphaFoldDB" id="A0A7W4YZ64"/>
<name>A0A7W4YZ64_9ACTN</name>
<evidence type="ECO:0000313" key="2">
    <source>
        <dbReference type="Proteomes" id="UP000589626"/>
    </source>
</evidence>
<sequence length="80" mass="8740">MTDVVIQISPEIGRREATTVLTQLVGAPVGALFPGTDDPEMQSWLHVALPSDRDADEVVRELVGHRYVESAYVKPPESVP</sequence>
<gene>
    <name evidence="1" type="ORF">FHU40_000438</name>
</gene>
<evidence type="ECO:0000313" key="1">
    <source>
        <dbReference type="EMBL" id="MBB3040637.1"/>
    </source>
</evidence>
<organism evidence="1 2">
    <name type="scientific">Nocardioides soli</name>
    <dbReference type="NCBI Taxonomy" id="1036020"/>
    <lineage>
        <taxon>Bacteria</taxon>
        <taxon>Bacillati</taxon>
        <taxon>Actinomycetota</taxon>
        <taxon>Actinomycetes</taxon>
        <taxon>Propionibacteriales</taxon>
        <taxon>Nocardioidaceae</taxon>
        <taxon>Nocardioides</taxon>
    </lineage>
</organism>
<protein>
    <submittedName>
        <fullName evidence="1">Uncharacterized protein</fullName>
    </submittedName>
</protein>
<keyword evidence="2" id="KW-1185">Reference proteome</keyword>
<dbReference type="EMBL" id="JACHWR010000001">
    <property type="protein sequence ID" value="MBB3040637.1"/>
    <property type="molecule type" value="Genomic_DNA"/>
</dbReference>
<comment type="caution">
    <text evidence="1">The sequence shown here is derived from an EMBL/GenBank/DDBJ whole genome shotgun (WGS) entry which is preliminary data.</text>
</comment>
<dbReference type="Proteomes" id="UP000589626">
    <property type="component" value="Unassembled WGS sequence"/>
</dbReference>
<accession>A0A7W4YZ64</accession>
<reference evidence="1 2" key="1">
    <citation type="submission" date="2020-08" db="EMBL/GenBank/DDBJ databases">
        <title>Sequencing the genomes of 1000 actinobacteria strains.</title>
        <authorList>
            <person name="Klenk H.-P."/>
        </authorList>
    </citation>
    <scope>NUCLEOTIDE SEQUENCE [LARGE SCALE GENOMIC DNA]</scope>
    <source>
        <strain evidence="1 2">DSM 105498</strain>
    </source>
</reference>
<dbReference type="RefSeq" id="WP_183590644.1">
    <property type="nucleotide sequence ID" value="NZ_JACHWR010000001.1"/>
</dbReference>
<proteinExistence type="predicted"/>